<organism evidence="2 3">
    <name type="scientific">Gymnopus androsaceus JB14</name>
    <dbReference type="NCBI Taxonomy" id="1447944"/>
    <lineage>
        <taxon>Eukaryota</taxon>
        <taxon>Fungi</taxon>
        <taxon>Dikarya</taxon>
        <taxon>Basidiomycota</taxon>
        <taxon>Agaricomycotina</taxon>
        <taxon>Agaricomycetes</taxon>
        <taxon>Agaricomycetidae</taxon>
        <taxon>Agaricales</taxon>
        <taxon>Marasmiineae</taxon>
        <taxon>Omphalotaceae</taxon>
        <taxon>Gymnopus</taxon>
    </lineage>
</organism>
<reference evidence="2" key="1">
    <citation type="journal article" date="2019" name="Environ. Microbiol.">
        <title>Fungal ecological strategies reflected in gene transcription - a case study of two litter decomposers.</title>
        <authorList>
            <person name="Barbi F."/>
            <person name="Kohler A."/>
            <person name="Barry K."/>
            <person name="Baskaran P."/>
            <person name="Daum C."/>
            <person name="Fauchery L."/>
            <person name="Ihrmark K."/>
            <person name="Kuo A."/>
            <person name="LaButti K."/>
            <person name="Lipzen A."/>
            <person name="Morin E."/>
            <person name="Grigoriev I.V."/>
            <person name="Henrissat B."/>
            <person name="Lindahl B."/>
            <person name="Martin F."/>
        </authorList>
    </citation>
    <scope>NUCLEOTIDE SEQUENCE</scope>
    <source>
        <strain evidence="2">JB14</strain>
    </source>
</reference>
<proteinExistence type="predicted"/>
<keyword evidence="3" id="KW-1185">Reference proteome</keyword>
<dbReference type="EMBL" id="ML769793">
    <property type="protein sequence ID" value="KAE9387559.1"/>
    <property type="molecule type" value="Genomic_DNA"/>
</dbReference>
<evidence type="ECO:0000313" key="3">
    <source>
        <dbReference type="Proteomes" id="UP000799118"/>
    </source>
</evidence>
<evidence type="ECO:0000256" key="1">
    <source>
        <dbReference type="SAM" id="MobiDB-lite"/>
    </source>
</evidence>
<name>A0A6A4GP59_9AGAR</name>
<sequence>MLLAVRLSCNNLASDPRSLLKGLIEDGFVAKTDTEYKCFTLEDLEFDGLSQIPLPEVVTAPPTQPQTNHLAALISADMIPPIPGLIQRSQDKGKGKAMVVEAASKEESAPEDKSTVIADPVLSSAKSSESGSEEEAVVHAHKPSSYLFSPTFH</sequence>
<evidence type="ECO:0000313" key="2">
    <source>
        <dbReference type="EMBL" id="KAE9387559.1"/>
    </source>
</evidence>
<dbReference type="AlphaFoldDB" id="A0A6A4GP59"/>
<feature type="compositionally biased region" description="Basic and acidic residues" evidence="1">
    <location>
        <begin position="103"/>
        <end position="114"/>
    </location>
</feature>
<gene>
    <name evidence="2" type="ORF">BT96DRAFT_1005006</name>
</gene>
<accession>A0A6A4GP59</accession>
<protein>
    <submittedName>
        <fullName evidence="2">Uncharacterized protein</fullName>
    </submittedName>
</protein>
<dbReference type="Proteomes" id="UP000799118">
    <property type="component" value="Unassembled WGS sequence"/>
</dbReference>
<feature type="region of interest" description="Disordered" evidence="1">
    <location>
        <begin position="96"/>
        <end position="140"/>
    </location>
</feature>